<evidence type="ECO:0000313" key="3">
    <source>
        <dbReference type="WBParaSite" id="GPUH_0000531801-mRNA-1"/>
    </source>
</evidence>
<proteinExistence type="predicted"/>
<reference evidence="3" key="1">
    <citation type="submission" date="2016-06" db="UniProtKB">
        <authorList>
            <consortium name="WormBaseParasite"/>
        </authorList>
    </citation>
    <scope>IDENTIFICATION</scope>
</reference>
<organism evidence="3">
    <name type="scientific">Gongylonema pulchrum</name>
    <dbReference type="NCBI Taxonomy" id="637853"/>
    <lineage>
        <taxon>Eukaryota</taxon>
        <taxon>Metazoa</taxon>
        <taxon>Ecdysozoa</taxon>
        <taxon>Nematoda</taxon>
        <taxon>Chromadorea</taxon>
        <taxon>Rhabditida</taxon>
        <taxon>Spirurina</taxon>
        <taxon>Spiruromorpha</taxon>
        <taxon>Spiruroidea</taxon>
        <taxon>Gongylonematidae</taxon>
        <taxon>Gongylonema</taxon>
    </lineage>
</organism>
<evidence type="ECO:0000313" key="1">
    <source>
        <dbReference type="EMBL" id="VDK50158.1"/>
    </source>
</evidence>
<accession>A0A183D9C0</accession>
<evidence type="ECO:0000313" key="2">
    <source>
        <dbReference type="Proteomes" id="UP000271098"/>
    </source>
</evidence>
<keyword evidence="2" id="KW-1185">Reference proteome</keyword>
<dbReference type="EMBL" id="UYRT01011064">
    <property type="protein sequence ID" value="VDK50158.1"/>
    <property type="molecule type" value="Genomic_DNA"/>
</dbReference>
<name>A0A183D9C0_9BILA</name>
<sequence length="56" mass="6518">MRECTRRNSVAQQLSSTQPDFSLLLQPRSNSCIQHTHSKRLILATVLDLKNFSWLF</sequence>
<dbReference type="Proteomes" id="UP000271098">
    <property type="component" value="Unassembled WGS sequence"/>
</dbReference>
<dbReference type="WBParaSite" id="GPUH_0000531801-mRNA-1">
    <property type="protein sequence ID" value="GPUH_0000531801-mRNA-1"/>
    <property type="gene ID" value="GPUH_0000531801"/>
</dbReference>
<reference evidence="1 2" key="2">
    <citation type="submission" date="2018-11" db="EMBL/GenBank/DDBJ databases">
        <authorList>
            <consortium name="Pathogen Informatics"/>
        </authorList>
    </citation>
    <scope>NUCLEOTIDE SEQUENCE [LARGE SCALE GENOMIC DNA]</scope>
</reference>
<gene>
    <name evidence="1" type="ORF">GPUH_LOCUS5312</name>
</gene>
<dbReference type="AlphaFoldDB" id="A0A183D9C0"/>
<protein>
    <submittedName>
        <fullName evidence="1 3">Uncharacterized protein</fullName>
    </submittedName>
</protein>